<evidence type="ECO:0000256" key="1">
    <source>
        <dbReference type="ARBA" id="ARBA00007150"/>
    </source>
</evidence>
<dbReference type="AlphaFoldDB" id="A0A160T663"/>
<dbReference type="RefSeq" id="WP_095044022.1">
    <property type="nucleotide sequence ID" value="NZ_LN890655.1"/>
</dbReference>
<keyword evidence="5 7" id="KW-1133">Transmembrane helix</keyword>
<sequence length="242" mass="25690">MLPYLNLGPIGLPTAPLIYLLGVWLALFAVDRAARRLGQAPEPIYGVAAAMLLGGFVGARLVFVALYWSSFDDNLLGIVWPLTSGYHAAGGVVIGLAAGFFYGRWRRLALWPALDALAPGLIVFLMAVSLADFLGGAGYGSLTAMPWGINQFGVRRHAVQLYEVAAGLAALGVWWAATSPRLAGRPGRPALLAVAVYAAGRLFVDAFKETTPLTSGGFHVVQIVALALVLLMFLMLARPSLR</sequence>
<protein>
    <submittedName>
        <fullName evidence="8">Prolipoprotein diacylglyceryl transferase</fullName>
    </submittedName>
</protein>
<accession>A0A160T663</accession>
<feature type="transmembrane region" description="Helical" evidence="7">
    <location>
        <begin position="117"/>
        <end position="139"/>
    </location>
</feature>
<evidence type="ECO:0000256" key="6">
    <source>
        <dbReference type="ARBA" id="ARBA00023136"/>
    </source>
</evidence>
<dbReference type="PANTHER" id="PTHR30589">
    <property type="entry name" value="PROLIPOPROTEIN DIACYLGLYCERYL TRANSFERASE"/>
    <property type="match status" value="1"/>
</dbReference>
<evidence type="ECO:0000256" key="2">
    <source>
        <dbReference type="ARBA" id="ARBA00022475"/>
    </source>
</evidence>
<evidence type="ECO:0000256" key="4">
    <source>
        <dbReference type="ARBA" id="ARBA00022692"/>
    </source>
</evidence>
<keyword evidence="9" id="KW-1185">Reference proteome</keyword>
<keyword evidence="4 7" id="KW-0812">Transmembrane</keyword>
<keyword evidence="2" id="KW-1003">Cell membrane</keyword>
<dbReference type="GO" id="GO:0042158">
    <property type="term" value="P:lipoprotein biosynthetic process"/>
    <property type="evidence" value="ECO:0007669"/>
    <property type="project" value="InterPro"/>
</dbReference>
<evidence type="ECO:0000256" key="7">
    <source>
        <dbReference type="SAM" id="Phobius"/>
    </source>
</evidence>
<dbReference type="EMBL" id="LN890655">
    <property type="protein sequence ID" value="CUS04728.2"/>
    <property type="molecule type" value="Genomic_DNA"/>
</dbReference>
<dbReference type="PANTHER" id="PTHR30589:SF0">
    <property type="entry name" value="PHOSPHATIDYLGLYCEROL--PROLIPOPROTEIN DIACYLGLYCERYL TRANSFERASE"/>
    <property type="match status" value="1"/>
</dbReference>
<dbReference type="OrthoDB" id="157061at2"/>
<comment type="similarity">
    <text evidence="1">Belongs to the Lgt family.</text>
</comment>
<dbReference type="Pfam" id="PF01790">
    <property type="entry name" value="LGT"/>
    <property type="match status" value="1"/>
</dbReference>
<feature type="transmembrane region" description="Helical" evidence="7">
    <location>
        <begin position="12"/>
        <end position="31"/>
    </location>
</feature>
<feature type="transmembrane region" description="Helical" evidence="7">
    <location>
        <begin position="219"/>
        <end position="237"/>
    </location>
</feature>
<gene>
    <name evidence="8" type="ORF">CFX0092_A2850</name>
</gene>
<dbReference type="GO" id="GO:0008961">
    <property type="term" value="F:phosphatidylglycerol-prolipoprotein diacylglyceryl transferase activity"/>
    <property type="evidence" value="ECO:0007669"/>
    <property type="project" value="InterPro"/>
</dbReference>
<evidence type="ECO:0000313" key="8">
    <source>
        <dbReference type="EMBL" id="CUS04728.2"/>
    </source>
</evidence>
<evidence type="ECO:0000256" key="5">
    <source>
        <dbReference type="ARBA" id="ARBA00022989"/>
    </source>
</evidence>
<evidence type="ECO:0000313" key="9">
    <source>
        <dbReference type="Proteomes" id="UP000215027"/>
    </source>
</evidence>
<dbReference type="GO" id="GO:0005886">
    <property type="term" value="C:plasma membrane"/>
    <property type="evidence" value="ECO:0007669"/>
    <property type="project" value="InterPro"/>
</dbReference>
<keyword evidence="6 7" id="KW-0472">Membrane</keyword>
<dbReference type="InterPro" id="IPR001640">
    <property type="entry name" value="Lgt"/>
</dbReference>
<feature type="transmembrane region" description="Helical" evidence="7">
    <location>
        <begin position="43"/>
        <end position="68"/>
    </location>
</feature>
<evidence type="ECO:0000256" key="3">
    <source>
        <dbReference type="ARBA" id="ARBA00022679"/>
    </source>
</evidence>
<organism evidence="8 9">
    <name type="scientific">Candidatus Promineifilum breve</name>
    <dbReference type="NCBI Taxonomy" id="1806508"/>
    <lineage>
        <taxon>Bacteria</taxon>
        <taxon>Bacillati</taxon>
        <taxon>Chloroflexota</taxon>
        <taxon>Ardenticatenia</taxon>
        <taxon>Candidatus Promineifilales</taxon>
        <taxon>Candidatus Promineifilaceae</taxon>
        <taxon>Candidatus Promineifilum</taxon>
    </lineage>
</organism>
<feature type="transmembrane region" description="Helical" evidence="7">
    <location>
        <begin position="88"/>
        <end position="105"/>
    </location>
</feature>
<dbReference type="KEGG" id="pbf:CFX0092_A2850"/>
<keyword evidence="3 8" id="KW-0808">Transferase</keyword>
<reference evidence="8" key="1">
    <citation type="submission" date="2016-01" db="EMBL/GenBank/DDBJ databases">
        <authorList>
            <person name="Mcilroy J.S."/>
            <person name="Karst M S."/>
            <person name="Albertsen M."/>
        </authorList>
    </citation>
    <scope>NUCLEOTIDE SEQUENCE</scope>
    <source>
        <strain evidence="8">Cfx-K</strain>
    </source>
</reference>
<name>A0A160T663_9CHLR</name>
<proteinExistence type="inferred from homology"/>
<dbReference type="Proteomes" id="UP000215027">
    <property type="component" value="Chromosome I"/>
</dbReference>